<dbReference type="Proteomes" id="UP000002320">
    <property type="component" value="Unassembled WGS sequence"/>
</dbReference>
<dbReference type="EnsemblMetazoa" id="CPIJ013120-RA">
    <property type="protein sequence ID" value="CPIJ013120-PA"/>
    <property type="gene ID" value="CPIJ013120"/>
</dbReference>
<evidence type="ECO:0000256" key="1">
    <source>
        <dbReference type="SAM" id="MobiDB-lite"/>
    </source>
</evidence>
<dbReference type="HOGENOM" id="CLU_527058_0_0_1"/>
<evidence type="ECO:0000313" key="2">
    <source>
        <dbReference type="EMBL" id="EDS38331.1"/>
    </source>
</evidence>
<feature type="region of interest" description="Disordered" evidence="1">
    <location>
        <begin position="72"/>
        <end position="95"/>
    </location>
</feature>
<gene>
    <name evidence="3" type="primary">6045989</name>
    <name evidence="2" type="ORF">CpipJ_CPIJ013120</name>
</gene>
<feature type="region of interest" description="Disordered" evidence="1">
    <location>
        <begin position="33"/>
        <end position="60"/>
    </location>
</feature>
<keyword evidence="4" id="KW-1185">Reference proteome</keyword>
<evidence type="ECO:0000313" key="4">
    <source>
        <dbReference type="Proteomes" id="UP000002320"/>
    </source>
</evidence>
<protein>
    <submittedName>
        <fullName evidence="2 3">Uncharacterized protein</fullName>
    </submittedName>
</protein>
<evidence type="ECO:0000313" key="3">
    <source>
        <dbReference type="EnsemblMetazoa" id="CPIJ013120-PA"/>
    </source>
</evidence>
<accession>B0X0T9</accession>
<reference evidence="3" key="2">
    <citation type="submission" date="2021-02" db="UniProtKB">
        <authorList>
            <consortium name="EnsemblMetazoa"/>
        </authorList>
    </citation>
    <scope>IDENTIFICATION</scope>
    <source>
        <strain evidence="3">JHB</strain>
    </source>
</reference>
<reference evidence="2" key="1">
    <citation type="submission" date="2007-03" db="EMBL/GenBank/DDBJ databases">
        <title>Annotation of Culex pipiens quinquefasciatus.</title>
        <authorList>
            <consortium name="The Broad Institute Genome Sequencing Platform"/>
            <person name="Atkinson P.W."/>
            <person name="Hemingway J."/>
            <person name="Christensen B.M."/>
            <person name="Higgs S."/>
            <person name="Kodira C."/>
            <person name="Hannick L."/>
            <person name="Megy K."/>
            <person name="O'Leary S."/>
            <person name="Pearson M."/>
            <person name="Haas B.J."/>
            <person name="Mauceli E."/>
            <person name="Wortman J.R."/>
            <person name="Lee N.H."/>
            <person name="Guigo R."/>
            <person name="Stanke M."/>
            <person name="Alvarado L."/>
            <person name="Amedeo P."/>
            <person name="Antoine C.H."/>
            <person name="Arensburger P."/>
            <person name="Bidwell S.L."/>
            <person name="Crawford M."/>
            <person name="Camaro F."/>
            <person name="Devon K."/>
            <person name="Engels R."/>
            <person name="Hammond M."/>
            <person name="Howarth C."/>
            <person name="Koehrsen M."/>
            <person name="Lawson D."/>
            <person name="Montgomery P."/>
            <person name="Nene V."/>
            <person name="Nusbaum C."/>
            <person name="Puiu D."/>
            <person name="Romero-Severson J."/>
            <person name="Severson D.W."/>
            <person name="Shumway M."/>
            <person name="Sisk P."/>
            <person name="Stolte C."/>
            <person name="Zeng Q."/>
            <person name="Eisenstadt E."/>
            <person name="Fraser-Liggett C."/>
            <person name="Strausberg R."/>
            <person name="Galagan J."/>
            <person name="Birren B."/>
            <person name="Collins F.H."/>
        </authorList>
    </citation>
    <scope>NUCLEOTIDE SEQUENCE [LARGE SCALE GENOMIC DNA]</scope>
    <source>
        <strain evidence="2">JHB</strain>
    </source>
</reference>
<organism>
    <name type="scientific">Culex quinquefasciatus</name>
    <name type="common">Southern house mosquito</name>
    <name type="synonym">Culex pungens</name>
    <dbReference type="NCBI Taxonomy" id="7176"/>
    <lineage>
        <taxon>Eukaryota</taxon>
        <taxon>Metazoa</taxon>
        <taxon>Ecdysozoa</taxon>
        <taxon>Arthropoda</taxon>
        <taxon>Hexapoda</taxon>
        <taxon>Insecta</taxon>
        <taxon>Pterygota</taxon>
        <taxon>Neoptera</taxon>
        <taxon>Endopterygota</taxon>
        <taxon>Diptera</taxon>
        <taxon>Nematocera</taxon>
        <taxon>Culicoidea</taxon>
        <taxon>Culicidae</taxon>
        <taxon>Culicinae</taxon>
        <taxon>Culicini</taxon>
        <taxon>Culex</taxon>
        <taxon>Culex</taxon>
    </lineage>
</organism>
<dbReference type="eggNOG" id="KOG3585">
    <property type="taxonomic scope" value="Eukaryota"/>
</dbReference>
<feature type="region of interest" description="Disordered" evidence="1">
    <location>
        <begin position="235"/>
        <end position="265"/>
    </location>
</feature>
<dbReference type="OrthoDB" id="6119313at2759"/>
<dbReference type="VEuPathDB" id="VectorBase:CQUJHB015324"/>
<feature type="compositionally biased region" description="Polar residues" evidence="1">
    <location>
        <begin position="252"/>
        <end position="262"/>
    </location>
</feature>
<feature type="region of interest" description="Disordered" evidence="1">
    <location>
        <begin position="491"/>
        <end position="517"/>
    </location>
</feature>
<feature type="compositionally biased region" description="Polar residues" evidence="1">
    <location>
        <begin position="50"/>
        <end position="60"/>
    </location>
</feature>
<proteinExistence type="predicted"/>
<dbReference type="VEuPathDB" id="VectorBase:CPIJ013120"/>
<dbReference type="EMBL" id="DS232245">
    <property type="protein sequence ID" value="EDS38331.1"/>
    <property type="molecule type" value="Genomic_DNA"/>
</dbReference>
<dbReference type="InParanoid" id="B0X0T9"/>
<sequence>MVNMTCILTPGTQVATVTTTAAAADDCVVIDDDDEDDEEAAKKLVVEEQPSGSPQDNSNLDSLIHQLYDDSDEDATTTKEVTPPAEQPLKQLPKNELSKLVEKTIAESKQLKIQPVPLEKLVGTKRKSTGSEAVPEVKAKRLSLPAATVTKAAAPADEVVCLDDDEDGTSTTSVKAKTPSSTTILNSQQAALIASKINLMNPTQKGVMYNPSTGVLRIKRSLMNSLTEGSSVALPAVASSSKSPPKPVAGTAPSSSSETPKQSIVAPKVPTAGVLRSNIPGMGLVPVVWSSHDIILKVRELSVKLQYVRLSNFEAGIMLLNRFIRKNTYTFKPFTLTIGWKFEARTTPLAPEENLINTISLRCVVTPDGVIDLYKASAIVAFQNTKPNFYEELLLLRLSILCCKKEQYESEKCHKFFENIFLKAANTIKELTAASEALTTQSTFLREQQEQHRAKLAKLGGKSTTTARPTLTMVSKRVAVPQSILEQVAKPATATTSAADQDQPGKPKEAVIIIDDD</sequence>
<dbReference type="AlphaFoldDB" id="B0X0T9"/>
<name>B0X0T9_CULQU</name>
<dbReference type="KEGG" id="cqu:CpipJ_CPIJ013120"/>